<proteinExistence type="predicted"/>
<name>A0A0A9DEM5_ARUDO</name>
<accession>A0A0A9DEM5</accession>
<evidence type="ECO:0000313" key="1">
    <source>
        <dbReference type="EMBL" id="JAD86291.1"/>
    </source>
</evidence>
<protein>
    <submittedName>
        <fullName evidence="1">Uncharacterized protein</fullName>
    </submittedName>
</protein>
<organism evidence="1">
    <name type="scientific">Arundo donax</name>
    <name type="common">Giant reed</name>
    <name type="synonym">Donax arundinaceus</name>
    <dbReference type="NCBI Taxonomy" id="35708"/>
    <lineage>
        <taxon>Eukaryota</taxon>
        <taxon>Viridiplantae</taxon>
        <taxon>Streptophyta</taxon>
        <taxon>Embryophyta</taxon>
        <taxon>Tracheophyta</taxon>
        <taxon>Spermatophyta</taxon>
        <taxon>Magnoliopsida</taxon>
        <taxon>Liliopsida</taxon>
        <taxon>Poales</taxon>
        <taxon>Poaceae</taxon>
        <taxon>PACMAD clade</taxon>
        <taxon>Arundinoideae</taxon>
        <taxon>Arundineae</taxon>
        <taxon>Arundo</taxon>
    </lineage>
</organism>
<dbReference type="EMBL" id="GBRH01211604">
    <property type="protein sequence ID" value="JAD86291.1"/>
    <property type="molecule type" value="Transcribed_RNA"/>
</dbReference>
<reference evidence="1" key="1">
    <citation type="submission" date="2014-09" db="EMBL/GenBank/DDBJ databases">
        <authorList>
            <person name="Magalhaes I.L.F."/>
            <person name="Oliveira U."/>
            <person name="Santos F.R."/>
            <person name="Vidigal T.H.D.A."/>
            <person name="Brescovit A.D."/>
            <person name="Santos A.J."/>
        </authorList>
    </citation>
    <scope>NUCLEOTIDE SEQUENCE</scope>
    <source>
        <tissue evidence="1">Shoot tissue taken approximately 20 cm above the soil surface</tissue>
    </source>
</reference>
<reference evidence="1" key="2">
    <citation type="journal article" date="2015" name="Data Brief">
        <title>Shoot transcriptome of the giant reed, Arundo donax.</title>
        <authorList>
            <person name="Barrero R.A."/>
            <person name="Guerrero F.D."/>
            <person name="Moolhuijzen P."/>
            <person name="Goolsby J.A."/>
            <person name="Tidwell J."/>
            <person name="Bellgard S.E."/>
            <person name="Bellgard M.I."/>
        </authorList>
    </citation>
    <scope>NUCLEOTIDE SEQUENCE</scope>
    <source>
        <tissue evidence="1">Shoot tissue taken approximately 20 cm above the soil surface</tissue>
    </source>
</reference>
<dbReference type="AlphaFoldDB" id="A0A0A9DEM5"/>
<sequence>MSLTEAKYKLEMVIKANLIQTLHNTRHRTTIWIILEMHKKRHTFS</sequence>